<name>A0A916QFR9_9LACO</name>
<evidence type="ECO:0000313" key="2">
    <source>
        <dbReference type="EMBL" id="GFZ26199.1"/>
    </source>
</evidence>
<feature type="domain" description="Peptidase M16 N-terminal" evidence="1">
    <location>
        <begin position="31"/>
        <end position="146"/>
    </location>
</feature>
<dbReference type="Gene3D" id="3.30.830.10">
    <property type="entry name" value="Metalloenzyme, LuxS/M16 peptidase-like"/>
    <property type="match status" value="2"/>
</dbReference>
<reference evidence="2" key="1">
    <citation type="submission" date="2020-08" db="EMBL/GenBank/DDBJ databases">
        <title>Taxonomic study for Lactobacillus species isolated from hardwood bark.</title>
        <authorList>
            <person name="Tohno M."/>
            <person name="Tanizawa Y."/>
        </authorList>
    </citation>
    <scope>NUCLEOTIDE SEQUENCE</scope>
    <source>
        <strain evidence="2">B40</strain>
    </source>
</reference>
<protein>
    <submittedName>
        <fullName evidence="2">Peptidase</fullName>
    </submittedName>
</protein>
<dbReference type="AlphaFoldDB" id="A0A916QFR9"/>
<dbReference type="RefSeq" id="WP_212779912.1">
    <property type="nucleotide sequence ID" value="NZ_BMAY01000001.1"/>
</dbReference>
<proteinExistence type="predicted"/>
<dbReference type="Pfam" id="PF00675">
    <property type="entry name" value="Peptidase_M16"/>
    <property type="match status" value="1"/>
</dbReference>
<comment type="caution">
    <text evidence="2">The sequence shown here is derived from an EMBL/GenBank/DDBJ whole genome shotgun (WGS) entry which is preliminary data.</text>
</comment>
<dbReference type="GO" id="GO:0046872">
    <property type="term" value="F:metal ion binding"/>
    <property type="evidence" value="ECO:0007669"/>
    <property type="project" value="InterPro"/>
</dbReference>
<gene>
    <name evidence="2" type="ORF">LCB40_00790</name>
</gene>
<dbReference type="InterPro" id="IPR050361">
    <property type="entry name" value="MPP/UQCRC_Complex"/>
</dbReference>
<accession>A0A916QFR9</accession>
<dbReference type="InterPro" id="IPR011765">
    <property type="entry name" value="Pept_M16_N"/>
</dbReference>
<organism evidence="2 3">
    <name type="scientific">Lactobacillus corticis</name>
    <dbReference type="NCBI Taxonomy" id="2201249"/>
    <lineage>
        <taxon>Bacteria</taxon>
        <taxon>Bacillati</taxon>
        <taxon>Bacillota</taxon>
        <taxon>Bacilli</taxon>
        <taxon>Lactobacillales</taxon>
        <taxon>Lactobacillaceae</taxon>
        <taxon>Lactobacillus</taxon>
    </lineage>
</organism>
<dbReference type="PANTHER" id="PTHR11851">
    <property type="entry name" value="METALLOPROTEASE"/>
    <property type="match status" value="1"/>
</dbReference>
<dbReference type="SUPFAM" id="SSF63411">
    <property type="entry name" value="LuxS/MPP-like metallohydrolase"/>
    <property type="match status" value="2"/>
</dbReference>
<evidence type="ECO:0000313" key="3">
    <source>
        <dbReference type="Proteomes" id="UP000677218"/>
    </source>
</evidence>
<dbReference type="EMBL" id="BMAY01000001">
    <property type="protein sequence ID" value="GFZ26199.1"/>
    <property type="molecule type" value="Genomic_DNA"/>
</dbReference>
<dbReference type="Proteomes" id="UP000677218">
    <property type="component" value="Unassembled WGS sequence"/>
</dbReference>
<dbReference type="PANTHER" id="PTHR11851:SF134">
    <property type="entry name" value="ZINC-DEPENDENT PROTEASE"/>
    <property type="match status" value="1"/>
</dbReference>
<dbReference type="InterPro" id="IPR011249">
    <property type="entry name" value="Metalloenz_LuxS/M16"/>
</dbReference>
<keyword evidence="3" id="KW-1185">Reference proteome</keyword>
<evidence type="ECO:0000259" key="1">
    <source>
        <dbReference type="Pfam" id="PF00675"/>
    </source>
</evidence>
<sequence>MIVPKIHRRTFPSGFSAEIVLRPGFEQQFFGIMVDFGASDPQALAGSAHFLEHKLFAKKTGDISHRFEALGADTNAFTASNETMFYATGIGHAPKIIDLLFELVGEPYFTDSNVAKEAPIIAQELAMYQDDPQWWVGDSLKQQLFGQGLAAMDALGTKRTIMQITPASLKQVYEENYLAGKLHFIAVGDFSANQVKTIFRQVHKLSDQYFAPKPGSYDHTQTTGQLGDERVPYPTRSNCLGLAGILPNFKKVLGSLDLAQILVEIMLESKLSVMSPWFEEVSQAGLLDNDLQISVDYSRQGSYFTILGLSSQPETVIHKIKEVLAEPLMGEFDQQFFALQKKNWLARTARGYNDLSFLAIELAEASLDGENPYDLMEKLSQLSFADYVTFVQDLTHDWQIGSAYLVKSKGVK</sequence>